<feature type="binding site" evidence="8">
    <location>
        <position position="58"/>
    </location>
    <ligand>
        <name>beta-alanine</name>
        <dbReference type="ChEBI" id="CHEBI:57966"/>
    </ligand>
</feature>
<dbReference type="KEGG" id="kon:CONE_0056"/>
<keyword evidence="4 8" id="KW-0566">Pantothenate biosynthesis</keyword>
<dbReference type="Gene3D" id="3.40.50.620">
    <property type="entry name" value="HUPs"/>
    <property type="match status" value="1"/>
</dbReference>
<feature type="binding site" evidence="8">
    <location>
        <begin position="183"/>
        <end position="186"/>
    </location>
    <ligand>
        <name>ATP</name>
        <dbReference type="ChEBI" id="CHEBI:30616"/>
    </ligand>
</feature>
<feature type="active site" description="Proton donor" evidence="8">
    <location>
        <position position="34"/>
    </location>
</feature>
<evidence type="ECO:0000256" key="5">
    <source>
        <dbReference type="ARBA" id="ARBA00022741"/>
    </source>
</evidence>
<evidence type="ECO:0000313" key="10">
    <source>
        <dbReference type="Proteomes" id="UP000011541"/>
    </source>
</evidence>
<evidence type="ECO:0000256" key="7">
    <source>
        <dbReference type="ARBA" id="ARBA00048258"/>
    </source>
</evidence>
<dbReference type="InterPro" id="IPR003721">
    <property type="entry name" value="Pantoate_ligase"/>
</dbReference>
<dbReference type="STRING" id="1208920.CONE_0056"/>
<dbReference type="GO" id="GO:0004592">
    <property type="term" value="F:pantoate-beta-alanine ligase activity"/>
    <property type="evidence" value="ECO:0007669"/>
    <property type="project" value="UniProtKB-UniRule"/>
</dbReference>
<feature type="binding site" evidence="8">
    <location>
        <position position="58"/>
    </location>
    <ligand>
        <name>(R)-pantoate</name>
        <dbReference type="ChEBI" id="CHEBI:15980"/>
    </ligand>
</feature>
<organism evidence="9 10">
    <name type="scientific">Candidatus Kinetoplastidibacterium stringomonadis TCC290E</name>
    <dbReference type="NCBI Taxonomy" id="1208920"/>
    <lineage>
        <taxon>Bacteria</taxon>
        <taxon>Pseudomonadati</taxon>
        <taxon>Pseudomonadota</taxon>
        <taxon>Betaproteobacteria</taxon>
        <taxon>Candidatus Kinetoplastidibacterium</taxon>
    </lineage>
</organism>
<sequence length="287" mass="32882">MKIVYSISDLCKFLDSVNTKISFVPTMGSLHNGHLELVNLAKETKNFVVVSIFVNRLQFGPNEDFDKYPRSIDEDISILVNQAKTDLLFIPCEKEIYPELQNFCVNPPEELGNILEGETRKGFFVGVCTVLMKLFSLIRPSTVVLGKKDYQQFIVVKNMCKQFLLQTNVIGHEIVRNKKGLALSSRNKYLDNDQILLASTLYVVLNHIKHMILKNNHLSIKDLLLLEYDAIKKLEKHKWFVNYITVRKQSDLSIPREDDLSFPRRVPLVVLGAAYIGGVRLIDNLEI</sequence>
<dbReference type="InterPro" id="IPR014729">
    <property type="entry name" value="Rossmann-like_a/b/a_fold"/>
</dbReference>
<evidence type="ECO:0000256" key="8">
    <source>
        <dbReference type="HAMAP-Rule" id="MF_00158"/>
    </source>
</evidence>
<evidence type="ECO:0000256" key="1">
    <source>
        <dbReference type="ARBA" id="ARBA00004990"/>
    </source>
</evidence>
<dbReference type="UniPathway" id="UPA00028">
    <property type="reaction ID" value="UER00005"/>
</dbReference>
<comment type="miscellaneous">
    <text evidence="8">The reaction proceeds by a bi uni uni bi ping pong mechanism.</text>
</comment>
<keyword evidence="3 8" id="KW-0436">Ligase</keyword>
<dbReference type="GO" id="GO:0015940">
    <property type="term" value="P:pantothenate biosynthetic process"/>
    <property type="evidence" value="ECO:0007669"/>
    <property type="project" value="UniProtKB-UniRule"/>
</dbReference>
<name>M1LZS5_9PROT</name>
<gene>
    <name evidence="8" type="primary">panC</name>
    <name evidence="9" type="ORF">CONE_0056</name>
</gene>
<keyword evidence="5 8" id="KW-0547">Nucleotide-binding</keyword>
<comment type="subunit">
    <text evidence="8">Homodimer.</text>
</comment>
<comment type="catalytic activity">
    <reaction evidence="7 8">
        <text>(R)-pantoate + beta-alanine + ATP = (R)-pantothenate + AMP + diphosphate + H(+)</text>
        <dbReference type="Rhea" id="RHEA:10912"/>
        <dbReference type="ChEBI" id="CHEBI:15378"/>
        <dbReference type="ChEBI" id="CHEBI:15980"/>
        <dbReference type="ChEBI" id="CHEBI:29032"/>
        <dbReference type="ChEBI" id="CHEBI:30616"/>
        <dbReference type="ChEBI" id="CHEBI:33019"/>
        <dbReference type="ChEBI" id="CHEBI:57966"/>
        <dbReference type="ChEBI" id="CHEBI:456215"/>
        <dbReference type="EC" id="6.3.2.1"/>
    </reaction>
</comment>
<feature type="binding site" evidence="8">
    <location>
        <begin position="27"/>
        <end position="34"/>
    </location>
    <ligand>
        <name>ATP</name>
        <dbReference type="ChEBI" id="CHEBI:30616"/>
    </ligand>
</feature>
<dbReference type="RefSeq" id="WP_015397289.1">
    <property type="nucleotide sequence ID" value="NC_020299.1"/>
</dbReference>
<keyword evidence="6 8" id="KW-0067">ATP-binding</keyword>
<evidence type="ECO:0000313" key="9">
    <source>
        <dbReference type="EMBL" id="AGF48604.1"/>
    </source>
</evidence>
<dbReference type="PATRIC" id="fig|1208920.3.peg.602"/>
<dbReference type="OrthoDB" id="9773087at2"/>
<feature type="binding site" evidence="8">
    <location>
        <position position="152"/>
    </location>
    <ligand>
        <name>(R)-pantoate</name>
        <dbReference type="ChEBI" id="CHEBI:15980"/>
    </ligand>
</feature>
<dbReference type="PANTHER" id="PTHR21299">
    <property type="entry name" value="CYTIDYLATE KINASE/PANTOATE-BETA-ALANINE LIGASE"/>
    <property type="match status" value="1"/>
</dbReference>
<dbReference type="PANTHER" id="PTHR21299:SF1">
    <property type="entry name" value="PANTOATE--BETA-ALANINE LIGASE"/>
    <property type="match status" value="1"/>
</dbReference>
<dbReference type="SUPFAM" id="SSF52374">
    <property type="entry name" value="Nucleotidylyl transferase"/>
    <property type="match status" value="1"/>
</dbReference>
<comment type="similarity">
    <text evidence="2 8">Belongs to the pantothenate synthetase family.</text>
</comment>
<dbReference type="GO" id="GO:0005524">
    <property type="term" value="F:ATP binding"/>
    <property type="evidence" value="ECO:0007669"/>
    <property type="project" value="UniProtKB-KW"/>
</dbReference>
<dbReference type="EC" id="6.3.2.1" evidence="8"/>
<evidence type="ECO:0000256" key="6">
    <source>
        <dbReference type="ARBA" id="ARBA00022840"/>
    </source>
</evidence>
<comment type="pathway">
    <text evidence="1 8">Cofactor biosynthesis; (R)-pantothenate biosynthesis; (R)-pantothenate from (R)-pantoate and beta-alanine: step 1/1.</text>
</comment>
<comment type="subcellular location">
    <subcellularLocation>
        <location evidence="8">Cytoplasm</location>
    </subcellularLocation>
</comment>
<dbReference type="Pfam" id="PF02569">
    <property type="entry name" value="Pantoate_ligase"/>
    <property type="match status" value="1"/>
</dbReference>
<dbReference type="eggNOG" id="COG0414">
    <property type="taxonomic scope" value="Bacteria"/>
</dbReference>
<dbReference type="NCBIfam" id="TIGR00018">
    <property type="entry name" value="panC"/>
    <property type="match status" value="1"/>
</dbReference>
<dbReference type="GO" id="GO:0005829">
    <property type="term" value="C:cytosol"/>
    <property type="evidence" value="ECO:0007669"/>
    <property type="project" value="TreeGrafter"/>
</dbReference>
<comment type="function">
    <text evidence="8">Catalyzes the condensation of pantoate with beta-alanine in an ATP-dependent reaction via a pantoyl-adenylate intermediate.</text>
</comment>
<reference evidence="9 10" key="1">
    <citation type="journal article" date="2013" name="Genome Biol. Evol.">
        <title>Genome evolution and phylogenomic analysis of candidatus kinetoplastibacterium, the betaproteobacterial endosymbionts of strigomonas and angomonas.</title>
        <authorList>
            <person name="Alves J.M."/>
            <person name="Serrano M.G."/>
            <person name="Maia da Silva F."/>
            <person name="Voegtly L.J."/>
            <person name="Matveyev A.V."/>
            <person name="Teixeira M.M."/>
            <person name="Camargo E.P."/>
            <person name="Buck G.A."/>
        </authorList>
    </citation>
    <scope>NUCLEOTIDE SEQUENCE [LARGE SCALE GENOMIC DNA]</scope>
    <source>
        <strain evidence="9 10">TCC290E</strain>
    </source>
</reference>
<dbReference type="InterPro" id="IPR042176">
    <property type="entry name" value="Pantoate_ligase_C"/>
</dbReference>
<keyword evidence="8" id="KW-0963">Cytoplasm</keyword>
<dbReference type="EMBL" id="CP003805">
    <property type="protein sequence ID" value="AGF48604.1"/>
    <property type="molecule type" value="Genomic_DNA"/>
</dbReference>
<dbReference type="Proteomes" id="UP000011541">
    <property type="component" value="Chromosome"/>
</dbReference>
<evidence type="ECO:0000256" key="2">
    <source>
        <dbReference type="ARBA" id="ARBA00009256"/>
    </source>
</evidence>
<feature type="binding site" evidence="8">
    <location>
        <position position="175"/>
    </location>
    <ligand>
        <name>ATP</name>
        <dbReference type="ChEBI" id="CHEBI:30616"/>
    </ligand>
</feature>
<keyword evidence="10" id="KW-1185">Reference proteome</keyword>
<evidence type="ECO:0000256" key="3">
    <source>
        <dbReference type="ARBA" id="ARBA00022598"/>
    </source>
</evidence>
<accession>M1LZS5</accession>
<protein>
    <recommendedName>
        <fullName evidence="8">Pantothenate synthetase</fullName>
        <shortName evidence="8">PS</shortName>
        <ecNumber evidence="8">6.3.2.1</ecNumber>
    </recommendedName>
    <alternativeName>
        <fullName evidence="8">Pantoate--beta-alanine ligase</fullName>
    </alternativeName>
    <alternativeName>
        <fullName evidence="8">Pantoate-activating enzyme</fullName>
    </alternativeName>
</protein>
<dbReference type="AlphaFoldDB" id="M1LZS5"/>
<proteinExistence type="inferred from homology"/>
<dbReference type="HAMAP" id="MF_00158">
    <property type="entry name" value="PanC"/>
    <property type="match status" value="1"/>
</dbReference>
<evidence type="ECO:0000256" key="4">
    <source>
        <dbReference type="ARBA" id="ARBA00022655"/>
    </source>
</evidence>
<dbReference type="Gene3D" id="3.30.1300.10">
    <property type="entry name" value="Pantoate-beta-alanine ligase, C-terminal domain"/>
    <property type="match status" value="1"/>
</dbReference>
<feature type="binding site" evidence="8">
    <location>
        <begin position="146"/>
        <end position="149"/>
    </location>
    <ligand>
        <name>ATP</name>
        <dbReference type="ChEBI" id="CHEBI:30616"/>
    </ligand>
</feature>
<dbReference type="HOGENOM" id="CLU_047148_0_0_4"/>